<dbReference type="Proteomes" id="UP000053660">
    <property type="component" value="Unassembled WGS sequence"/>
</dbReference>
<evidence type="ECO:0000313" key="2">
    <source>
        <dbReference type="Proteomes" id="UP000053660"/>
    </source>
</evidence>
<reference evidence="1 2" key="1">
    <citation type="submission" date="2014-03" db="EMBL/GenBank/DDBJ databases">
        <title>Draft genome of the hookworm Oesophagostomum dentatum.</title>
        <authorList>
            <person name="Mitreva M."/>
        </authorList>
    </citation>
    <scope>NUCLEOTIDE SEQUENCE [LARGE SCALE GENOMIC DNA]</scope>
    <source>
        <strain evidence="1 2">OD-Hann</strain>
    </source>
</reference>
<gene>
    <name evidence="1" type="ORF">OESDEN_20113</name>
</gene>
<dbReference type="AlphaFoldDB" id="A0A0B1SAI8"/>
<protein>
    <submittedName>
        <fullName evidence="1">Uncharacterized protein</fullName>
    </submittedName>
</protein>
<organism evidence="1 2">
    <name type="scientific">Oesophagostomum dentatum</name>
    <name type="common">Nodular worm</name>
    <dbReference type="NCBI Taxonomy" id="61180"/>
    <lineage>
        <taxon>Eukaryota</taxon>
        <taxon>Metazoa</taxon>
        <taxon>Ecdysozoa</taxon>
        <taxon>Nematoda</taxon>
        <taxon>Chromadorea</taxon>
        <taxon>Rhabditida</taxon>
        <taxon>Rhabditina</taxon>
        <taxon>Rhabditomorpha</taxon>
        <taxon>Strongyloidea</taxon>
        <taxon>Strongylidae</taxon>
        <taxon>Oesophagostomum</taxon>
    </lineage>
</organism>
<accession>A0A0B1SAI8</accession>
<keyword evidence="2" id="KW-1185">Reference proteome</keyword>
<proteinExistence type="predicted"/>
<sequence>MYTARLPGLKLLLRILKNTFQMFAMRDPILQEPFRMAKLEAVFRVLEKSTSNPNPTLQTALIEL</sequence>
<dbReference type="EMBL" id="KN601438">
    <property type="protein sequence ID" value="KHJ80215.1"/>
    <property type="molecule type" value="Genomic_DNA"/>
</dbReference>
<name>A0A0B1SAI8_OESDE</name>
<evidence type="ECO:0000313" key="1">
    <source>
        <dbReference type="EMBL" id="KHJ80215.1"/>
    </source>
</evidence>